<evidence type="ECO:0000256" key="4">
    <source>
        <dbReference type="ARBA" id="ARBA00022741"/>
    </source>
</evidence>
<keyword evidence="3" id="KW-0540">Nuclease</keyword>
<evidence type="ECO:0000256" key="11">
    <source>
        <dbReference type="SAM" id="Coils"/>
    </source>
</evidence>
<comment type="subunit">
    <text evidence="10">The type I restriction/modification system is composed of three polypeptides R, M and S.</text>
</comment>
<keyword evidence="4 10" id="KW-0547">Nucleotide-binding</keyword>
<accession>A0A9D1Q728</accession>
<feature type="domain" description="Helicase ATP-binding" evidence="12">
    <location>
        <begin position="293"/>
        <end position="476"/>
    </location>
</feature>
<organism evidence="13 14">
    <name type="scientific">Candidatus Ignatzschineria merdigallinarum</name>
    <dbReference type="NCBI Taxonomy" id="2838621"/>
    <lineage>
        <taxon>Bacteria</taxon>
        <taxon>Pseudomonadati</taxon>
        <taxon>Pseudomonadota</taxon>
        <taxon>Gammaproteobacteria</taxon>
        <taxon>Cardiobacteriales</taxon>
        <taxon>Ignatzschineriaceae</taxon>
        <taxon>Ignatzschineria</taxon>
    </lineage>
</organism>
<feature type="coiled-coil region" evidence="11">
    <location>
        <begin position="497"/>
        <end position="531"/>
    </location>
</feature>
<evidence type="ECO:0000256" key="1">
    <source>
        <dbReference type="ARBA" id="ARBA00000851"/>
    </source>
</evidence>
<evidence type="ECO:0000256" key="10">
    <source>
        <dbReference type="RuleBase" id="RU364115"/>
    </source>
</evidence>
<dbReference type="InterPro" id="IPR021810">
    <property type="entry name" value="T1RH-like_C"/>
</dbReference>
<dbReference type="InterPro" id="IPR051268">
    <property type="entry name" value="Type-I_R_enzyme_R_subunit"/>
</dbReference>
<dbReference type="CDD" id="cd18800">
    <property type="entry name" value="SF2_C_EcoR124I-like"/>
    <property type="match status" value="1"/>
</dbReference>
<sequence>MDEKQLEITALEWFRQIGWEYFFGPDIAKDGENPLRESDRDVLLVPHIKAAFERLNSWIPANQRESIFEDVLAKVRLRMPDLIENNREFTKYLLAGFPVTIQKENGAREAERVYLIDFKTPENNRFVVTNQVSIIGSKGVRRPDIITYINGLPMVVIELKSPAKSGASYDANLEAFNQLQTYKDELHDLFITNSALIISDGLMARVGSLSAGMDRFMPWRVVNDEDDRPRLEWELETLVYGFFDHARLLDYLQNFILFKDDGRHSFKIIAGYHQYHAVQNAIRATIMASNPELASDKRGKIGVVWHTQGSGKSLSMCFYAGKLLKTPEMNNPTILVVTDRNDLDDQLFKTFASAESLFGNAKPVQAESREKLRQLLSEREAGGIIFTTVQKFSPEEVGGRHPVLNERSNIVVISDEAHRTQYGLKSEMNEKGIYTYGYAKHMRDSIPNAAFIGFTGTPIEESDRDTRAVFGDEISVYDIQAAVDDGATVPIYYEPRLARLKLDDAELDKQAEELEDIMADADLEEQEKQKANWTKLERIVGAPNRIEMVAQDIVEHFEKRNRESTLFDQDGIEGKAMIVGMSRAICVALYEAIMALKPDWHDQDPQKGAIKIIMTGAASDPANFQDHLYSKNTRKDLETRFRDPNDPFKMAIVCDMWLTGFDAPSCQTLYIDKPMKGHNLMQAIARVNRVFKSKNGGLVVDYIGIGRELEAALKTYTNAKGKGKPTINVAEAFVQLQKYVQVMRDIFAKTPQQSGCDLGDFEDPENNFKRLVPAVNYIFELRDAENGERNGKKRFLDTLLAINKAYGLCSTLTEAEQFDREIAFYNHLGTLVRKTMSSKAAKRKRDSDALFEQIIRSSIEADGIIDLYEYCGEENPRIDILDDEFFNHIKDSKNKNMALEMLQKLIDNQVKANFKTNIVQESKFTERLKMVMQQYNNRTIDSVEAMEELIKMAKEMTKAAKAGKEMGLEYDELAFYQALVENESAKKEMEDELLKAIAKEITELLKKSVTVDWQKRESIRARLRILVRRTLRKYGYPPDGQDKAVNLILENTEKISDHWTQEDIFK</sequence>
<dbReference type="Proteomes" id="UP000823934">
    <property type="component" value="Unassembled WGS sequence"/>
</dbReference>
<keyword evidence="9 10" id="KW-0238">DNA-binding</keyword>
<evidence type="ECO:0000256" key="3">
    <source>
        <dbReference type="ARBA" id="ARBA00022722"/>
    </source>
</evidence>
<dbReference type="Pfam" id="PF04313">
    <property type="entry name" value="HSDR_N"/>
    <property type="match status" value="1"/>
</dbReference>
<dbReference type="InterPro" id="IPR014001">
    <property type="entry name" value="Helicase_ATP-bd"/>
</dbReference>
<dbReference type="SMART" id="SM00487">
    <property type="entry name" value="DEXDc"/>
    <property type="match status" value="1"/>
</dbReference>
<dbReference type="GO" id="GO:0005524">
    <property type="term" value="F:ATP binding"/>
    <property type="evidence" value="ECO:0007669"/>
    <property type="project" value="UniProtKB-KW"/>
</dbReference>
<reference evidence="13" key="1">
    <citation type="journal article" date="2021" name="PeerJ">
        <title>Extensive microbial diversity within the chicken gut microbiome revealed by metagenomics and culture.</title>
        <authorList>
            <person name="Gilroy R."/>
            <person name="Ravi A."/>
            <person name="Getino M."/>
            <person name="Pursley I."/>
            <person name="Horton D.L."/>
            <person name="Alikhan N.F."/>
            <person name="Baker D."/>
            <person name="Gharbi K."/>
            <person name="Hall N."/>
            <person name="Watson M."/>
            <person name="Adriaenssens E.M."/>
            <person name="Foster-Nyarko E."/>
            <person name="Jarju S."/>
            <person name="Secka A."/>
            <person name="Antonio M."/>
            <person name="Oren A."/>
            <person name="Chaudhuri R.R."/>
            <person name="La Ragione R."/>
            <person name="Hildebrand F."/>
            <person name="Pallen M.J."/>
        </authorList>
    </citation>
    <scope>NUCLEOTIDE SEQUENCE</scope>
    <source>
        <strain evidence="13">CHK160-9182</strain>
    </source>
</reference>
<dbReference type="PROSITE" id="PS51192">
    <property type="entry name" value="HELICASE_ATP_BIND_1"/>
    <property type="match status" value="1"/>
</dbReference>
<comment type="catalytic activity">
    <reaction evidence="1 10">
        <text>Endonucleolytic cleavage of DNA to give random double-stranded fragments with terminal 5'-phosphates, ATP is simultaneously hydrolyzed.</text>
        <dbReference type="EC" id="3.1.21.3"/>
    </reaction>
</comment>
<dbReference type="EC" id="3.1.21.3" evidence="10"/>
<reference evidence="13" key="2">
    <citation type="submission" date="2021-04" db="EMBL/GenBank/DDBJ databases">
        <authorList>
            <person name="Gilroy R."/>
        </authorList>
    </citation>
    <scope>NUCLEOTIDE SEQUENCE</scope>
    <source>
        <strain evidence="13">CHK160-9182</strain>
    </source>
</reference>
<protein>
    <recommendedName>
        <fullName evidence="10">Type I restriction enzyme endonuclease subunit</fullName>
        <shortName evidence="10">R protein</shortName>
        <ecNumber evidence="10">3.1.21.3</ecNumber>
    </recommendedName>
</protein>
<evidence type="ECO:0000259" key="12">
    <source>
        <dbReference type="PROSITE" id="PS51192"/>
    </source>
</evidence>
<dbReference type="InterPro" id="IPR040980">
    <property type="entry name" value="SWI2_SNF2"/>
</dbReference>
<keyword evidence="7 10" id="KW-0378">Hydrolase</keyword>
<dbReference type="CDD" id="cd18030">
    <property type="entry name" value="DEXHc_RE_I_HsdR"/>
    <property type="match status" value="1"/>
</dbReference>
<dbReference type="InterPro" id="IPR055180">
    <property type="entry name" value="HsdR_RecA-like_helicase_dom_2"/>
</dbReference>
<dbReference type="NCBIfam" id="TIGR00348">
    <property type="entry name" value="hsdR"/>
    <property type="match status" value="1"/>
</dbReference>
<name>A0A9D1Q728_9GAMM</name>
<comment type="function">
    <text evidence="10">Subunit R is required for both nuclease and ATPase activities, but not for modification.</text>
</comment>
<dbReference type="Pfam" id="PF22679">
    <property type="entry name" value="T1R_D3-like"/>
    <property type="match status" value="1"/>
</dbReference>
<keyword evidence="6 13" id="KW-0255">Endonuclease</keyword>
<comment type="similarity">
    <text evidence="2 10">Belongs to the HsdR family.</text>
</comment>
<gene>
    <name evidence="13" type="ORF">H9889_04880</name>
</gene>
<dbReference type="EMBL" id="DXHP01000108">
    <property type="protein sequence ID" value="HIW06641.1"/>
    <property type="molecule type" value="Genomic_DNA"/>
</dbReference>
<dbReference type="GO" id="GO:0003677">
    <property type="term" value="F:DNA binding"/>
    <property type="evidence" value="ECO:0007669"/>
    <property type="project" value="UniProtKB-KW"/>
</dbReference>
<evidence type="ECO:0000313" key="13">
    <source>
        <dbReference type="EMBL" id="HIW06641.1"/>
    </source>
</evidence>
<evidence type="ECO:0000256" key="2">
    <source>
        <dbReference type="ARBA" id="ARBA00008598"/>
    </source>
</evidence>
<evidence type="ECO:0000256" key="6">
    <source>
        <dbReference type="ARBA" id="ARBA00022759"/>
    </source>
</evidence>
<evidence type="ECO:0000256" key="5">
    <source>
        <dbReference type="ARBA" id="ARBA00022747"/>
    </source>
</evidence>
<evidence type="ECO:0000313" key="14">
    <source>
        <dbReference type="Proteomes" id="UP000823934"/>
    </source>
</evidence>
<keyword evidence="11" id="KW-0175">Coiled coil</keyword>
<comment type="caution">
    <text evidence="13">The sequence shown here is derived from an EMBL/GenBank/DDBJ whole genome shotgun (WGS) entry which is preliminary data.</text>
</comment>
<dbReference type="InterPro" id="IPR007409">
    <property type="entry name" value="Restrct_endonuc_type1_HsdR_N"/>
</dbReference>
<dbReference type="AlphaFoldDB" id="A0A9D1Q728"/>
<evidence type="ECO:0000256" key="9">
    <source>
        <dbReference type="ARBA" id="ARBA00023125"/>
    </source>
</evidence>
<dbReference type="InterPro" id="IPR004473">
    <property type="entry name" value="Restrct_endonuc_typeI_HsdR"/>
</dbReference>
<keyword evidence="5 10" id="KW-0680">Restriction system</keyword>
<dbReference type="PANTHER" id="PTHR30195">
    <property type="entry name" value="TYPE I SITE-SPECIFIC DEOXYRIBONUCLEASE PROTEIN SUBUNIT M AND R"/>
    <property type="match status" value="1"/>
</dbReference>
<dbReference type="Gene3D" id="3.90.1570.50">
    <property type="match status" value="1"/>
</dbReference>
<proteinExistence type="inferred from homology"/>
<evidence type="ECO:0000256" key="7">
    <source>
        <dbReference type="ARBA" id="ARBA00022801"/>
    </source>
</evidence>
<dbReference type="GO" id="GO:0009035">
    <property type="term" value="F:type I site-specific deoxyribonuclease activity"/>
    <property type="evidence" value="ECO:0007669"/>
    <property type="project" value="UniProtKB-EC"/>
</dbReference>
<keyword evidence="8 10" id="KW-0067">ATP-binding</keyword>
<dbReference type="GO" id="GO:0009307">
    <property type="term" value="P:DNA restriction-modification system"/>
    <property type="evidence" value="ECO:0007669"/>
    <property type="project" value="UniProtKB-KW"/>
</dbReference>
<dbReference type="CDD" id="cd22332">
    <property type="entry name" value="HsdR_N"/>
    <property type="match status" value="1"/>
</dbReference>
<dbReference type="Pfam" id="PF18766">
    <property type="entry name" value="SWI2_SNF2"/>
    <property type="match status" value="1"/>
</dbReference>
<dbReference type="Gene3D" id="3.40.50.300">
    <property type="entry name" value="P-loop containing nucleotide triphosphate hydrolases"/>
    <property type="match status" value="3"/>
</dbReference>
<dbReference type="PANTHER" id="PTHR30195:SF15">
    <property type="entry name" value="TYPE I RESTRICTION ENZYME HINDI ENDONUCLEASE SUBUNIT"/>
    <property type="match status" value="1"/>
</dbReference>
<dbReference type="InterPro" id="IPR027417">
    <property type="entry name" value="P-loop_NTPase"/>
</dbReference>
<evidence type="ECO:0000256" key="8">
    <source>
        <dbReference type="ARBA" id="ARBA00022840"/>
    </source>
</evidence>
<dbReference type="SUPFAM" id="SSF52540">
    <property type="entry name" value="P-loop containing nucleoside triphosphate hydrolases"/>
    <property type="match status" value="1"/>
</dbReference>
<dbReference type="Pfam" id="PF11867">
    <property type="entry name" value="T1RH-like_C"/>
    <property type="match status" value="1"/>
</dbReference>